<dbReference type="Proteomes" id="UP000616143">
    <property type="component" value="Unassembled WGS sequence"/>
</dbReference>
<feature type="domain" description="Metalloprotease TldD/E central" evidence="7">
    <location>
        <begin position="103"/>
        <end position="205"/>
    </location>
</feature>
<dbReference type="InterPro" id="IPR002510">
    <property type="entry name" value="Metalloprtase-TldD/E_N"/>
</dbReference>
<accession>A0A348B287</accession>
<dbReference type="EMBL" id="AP018553">
    <property type="protein sequence ID" value="BBD72289.1"/>
    <property type="molecule type" value="Genomic_DNA"/>
</dbReference>
<gene>
    <name evidence="9" type="ORF">GCM10007116_05420</name>
    <name evidence="8" type="ORF">HS1genome_0678</name>
</gene>
<name>A0A348B287_9CREN</name>
<proteinExistence type="inferred from homology"/>
<dbReference type="GeneID" id="38666183"/>
<dbReference type="GO" id="GO:0006508">
    <property type="term" value="P:proteolysis"/>
    <property type="evidence" value="ECO:0007669"/>
    <property type="project" value="UniProtKB-KW"/>
</dbReference>
<evidence type="ECO:0000259" key="7">
    <source>
        <dbReference type="Pfam" id="PF19290"/>
    </source>
</evidence>
<evidence type="ECO:0000256" key="2">
    <source>
        <dbReference type="ARBA" id="ARBA00022670"/>
    </source>
</evidence>
<dbReference type="Proteomes" id="UP000276741">
    <property type="component" value="Chromosome"/>
</dbReference>
<dbReference type="InterPro" id="IPR036059">
    <property type="entry name" value="TldD/PmbA_sf"/>
</dbReference>
<comment type="similarity">
    <text evidence="1">Belongs to the peptidase U62 family.</text>
</comment>
<dbReference type="SUPFAM" id="SSF111283">
    <property type="entry name" value="Putative modulator of DNA gyrase, PmbA/TldD"/>
    <property type="match status" value="1"/>
</dbReference>
<dbReference type="Pfam" id="PF01523">
    <property type="entry name" value="PmbA_TldD_1st"/>
    <property type="match status" value="1"/>
</dbReference>
<dbReference type="GO" id="GO:0005829">
    <property type="term" value="C:cytosol"/>
    <property type="evidence" value="ECO:0007669"/>
    <property type="project" value="TreeGrafter"/>
</dbReference>
<keyword evidence="10" id="KW-1185">Reference proteome</keyword>
<evidence type="ECO:0000259" key="5">
    <source>
        <dbReference type="Pfam" id="PF01523"/>
    </source>
</evidence>
<keyword evidence="2" id="KW-0645">Protease</keyword>
<dbReference type="PANTHER" id="PTHR30624:SF11">
    <property type="entry name" value="ZINC-DEPENDENT PROTEASE, TLDD_PMBA FAMILY"/>
    <property type="match status" value="1"/>
</dbReference>
<dbReference type="AlphaFoldDB" id="A0A348B287"/>
<dbReference type="InterPro" id="IPR045570">
    <property type="entry name" value="Metalloprtase-TldD/E_cen_dom"/>
</dbReference>
<feature type="domain" description="Metalloprotease TldD/E N-terminal" evidence="5">
    <location>
        <begin position="19"/>
        <end position="66"/>
    </location>
</feature>
<evidence type="ECO:0000259" key="6">
    <source>
        <dbReference type="Pfam" id="PF19289"/>
    </source>
</evidence>
<dbReference type="PANTHER" id="PTHR30624">
    <property type="entry name" value="UNCHARACTERIZED PROTEIN TLDD AND PMBA"/>
    <property type="match status" value="1"/>
</dbReference>
<dbReference type="PIRSF" id="PIRSF004919">
    <property type="entry name" value="TldD"/>
    <property type="match status" value="1"/>
</dbReference>
<evidence type="ECO:0000313" key="9">
    <source>
        <dbReference type="EMBL" id="GGT90510.1"/>
    </source>
</evidence>
<dbReference type="InterPro" id="IPR025502">
    <property type="entry name" value="TldD"/>
</dbReference>
<reference evidence="9" key="1">
    <citation type="journal article" date="2014" name="Int. J. Syst. Evol. Microbiol.">
        <title>Complete genome sequence of Corynebacterium casei LMG S-19264T (=DSM 44701T), isolated from a smear-ripened cheese.</title>
        <authorList>
            <consortium name="US DOE Joint Genome Institute (JGI-PGF)"/>
            <person name="Walter F."/>
            <person name="Albersmeier A."/>
            <person name="Kalinowski J."/>
            <person name="Ruckert C."/>
        </authorList>
    </citation>
    <scope>NUCLEOTIDE SEQUENCE</scope>
    <source>
        <strain evidence="9">JCM 31740</strain>
    </source>
</reference>
<dbReference type="Pfam" id="PF19289">
    <property type="entry name" value="PmbA_TldD_3rd"/>
    <property type="match status" value="1"/>
</dbReference>
<dbReference type="RefSeq" id="WP_126449633.1">
    <property type="nucleotide sequence ID" value="NZ_AP018553.1"/>
</dbReference>
<keyword evidence="4" id="KW-0482">Metalloprotease</keyword>
<reference evidence="10" key="2">
    <citation type="submission" date="2018-04" db="EMBL/GenBank/DDBJ databases">
        <title>Complete genome sequence of Sulfodiicoccus acidiphilus strain HS-1.</title>
        <authorList>
            <person name="Sakai H.D."/>
            <person name="Kurosawa N."/>
        </authorList>
    </citation>
    <scope>NUCLEOTIDE SEQUENCE [LARGE SCALE GENOMIC DNA]</scope>
    <source>
        <strain evidence="10">HS-1</strain>
    </source>
</reference>
<dbReference type="InterPro" id="IPR045569">
    <property type="entry name" value="Metalloprtase-TldD/E_C"/>
</dbReference>
<keyword evidence="3" id="KW-0378">Hydrolase</keyword>
<evidence type="ECO:0000256" key="4">
    <source>
        <dbReference type="ARBA" id="ARBA00023049"/>
    </source>
</evidence>
<feature type="domain" description="Metalloprotease TldD/E C-terminal" evidence="6">
    <location>
        <begin position="222"/>
        <end position="460"/>
    </location>
</feature>
<dbReference type="KEGG" id="sacd:HS1genome_0678"/>
<evidence type="ECO:0000313" key="8">
    <source>
        <dbReference type="EMBL" id="BBD72289.1"/>
    </source>
</evidence>
<dbReference type="Gene3D" id="3.30.2290.10">
    <property type="entry name" value="PmbA/TldD superfamily"/>
    <property type="match status" value="2"/>
</dbReference>
<reference evidence="8" key="3">
    <citation type="journal article" date="2019" name="BMC Res. Notes">
        <title>Complete genome sequence of the Sulfodiicoccus acidiphilus strain HS-1T, the first crenarchaeon that lacks polB3, isolated from an acidic hot spring in Ohwaku-dani, Hakone, Japan.</title>
        <authorList>
            <person name="Sakai H.D."/>
            <person name="Kurosawa N."/>
        </authorList>
    </citation>
    <scope>NUCLEOTIDE SEQUENCE</scope>
    <source>
        <strain evidence="8">HS-1</strain>
    </source>
</reference>
<sequence>MSTLEAALLKAEKWGAQYAEVRFHKNFSSQLIMLNGNIISNEQDSSSGYSLRTYREGHLDFYSDDTSPPEPTSTPIGRGWEVGVDLHGEVGNVEFSYEGRQSFREVDLAEKLELLKGIFDQARALKLNSKLERLTLNYWEGVEEKEVVNSIGLRLRSRVGRVGLWYSFTLKEGDKYITASVEEFGNSGGFEKVKEWRAMEAIAERIRSVDDLVSRGKAPSPGKKDVIVSGMIAGIIAHESGGHPFEADRVLGREAAQAGRSYLNKDWIGRRMGTRVLNLVDDPTLEGSMGFYIVDDEGVRARRKFLIKDGVVNELLHNRFTASRWETRSNGSSRAMDYESEPIIRMSNTFFLPGNAKFEELLEDVEDGVFLKSYMEWNIDDTRWGQRYVGLEAYEVRRGELGDPLKFPVLESTTGEIYSSVDMVDDTLTFYPGTCGKGEPSQGVPVWLGGPDMRMRGVRVKVLE</sequence>
<evidence type="ECO:0008006" key="11">
    <source>
        <dbReference type="Google" id="ProtNLM"/>
    </source>
</evidence>
<reference evidence="9" key="4">
    <citation type="submission" date="2020-09" db="EMBL/GenBank/DDBJ databases">
        <authorList>
            <person name="Sun Q."/>
            <person name="Ohkuma M."/>
        </authorList>
    </citation>
    <scope>NUCLEOTIDE SEQUENCE</scope>
    <source>
        <strain evidence="9">JCM 31740</strain>
    </source>
</reference>
<dbReference type="OrthoDB" id="98233at2157"/>
<dbReference type="InterPro" id="IPR035068">
    <property type="entry name" value="TldD/PmbA_N"/>
</dbReference>
<organism evidence="8 10">
    <name type="scientific">Sulfodiicoccus acidiphilus</name>
    <dbReference type="NCBI Taxonomy" id="1670455"/>
    <lineage>
        <taxon>Archaea</taxon>
        <taxon>Thermoproteota</taxon>
        <taxon>Thermoprotei</taxon>
        <taxon>Sulfolobales</taxon>
        <taxon>Sulfolobaceae</taxon>
        <taxon>Sulfodiicoccus</taxon>
    </lineage>
</organism>
<evidence type="ECO:0000256" key="1">
    <source>
        <dbReference type="ARBA" id="ARBA00005836"/>
    </source>
</evidence>
<dbReference type="EMBL" id="BMQS01000004">
    <property type="protein sequence ID" value="GGT90510.1"/>
    <property type="molecule type" value="Genomic_DNA"/>
</dbReference>
<protein>
    <recommendedName>
        <fullName evidence="11">Peptidase U62</fullName>
    </recommendedName>
</protein>
<dbReference type="GO" id="GO:0008237">
    <property type="term" value="F:metallopeptidase activity"/>
    <property type="evidence" value="ECO:0007669"/>
    <property type="project" value="UniProtKB-KW"/>
</dbReference>
<evidence type="ECO:0000313" key="10">
    <source>
        <dbReference type="Proteomes" id="UP000276741"/>
    </source>
</evidence>
<evidence type="ECO:0000256" key="3">
    <source>
        <dbReference type="ARBA" id="ARBA00022801"/>
    </source>
</evidence>
<dbReference type="Pfam" id="PF19290">
    <property type="entry name" value="PmbA_TldD_2nd"/>
    <property type="match status" value="1"/>
</dbReference>
<dbReference type="InterPro" id="IPR051463">
    <property type="entry name" value="Peptidase_U62_metallo"/>
</dbReference>